<feature type="transmembrane region" description="Helical" evidence="5">
    <location>
        <begin position="139"/>
        <end position="157"/>
    </location>
</feature>
<keyword evidence="5" id="KW-1133">Transmembrane helix</keyword>
<dbReference type="GO" id="GO:0042759">
    <property type="term" value="P:long-chain fatty acid biosynthetic process"/>
    <property type="evidence" value="ECO:0007669"/>
    <property type="project" value="UniProtKB-ARBA"/>
</dbReference>
<dbReference type="GO" id="GO:0046872">
    <property type="term" value="F:metal ion binding"/>
    <property type="evidence" value="ECO:0007669"/>
    <property type="project" value="UniProtKB-KW"/>
</dbReference>
<dbReference type="Pfam" id="PF00173">
    <property type="entry name" value="Cyt-b5"/>
    <property type="match status" value="1"/>
</dbReference>
<dbReference type="VEuPathDB" id="FungiDB:AeMF1_000215"/>
<evidence type="ECO:0000256" key="3">
    <source>
        <dbReference type="ARBA" id="ARBA00023004"/>
    </source>
</evidence>
<evidence type="ECO:0000256" key="4">
    <source>
        <dbReference type="SAM" id="MobiDB-lite"/>
    </source>
</evidence>
<dbReference type="PRINTS" id="PR00363">
    <property type="entry name" value="CYTOCHROMEB5"/>
</dbReference>
<keyword evidence="8" id="KW-1185">Reference proteome</keyword>
<dbReference type="PANTHER" id="PTHR19353:SF19">
    <property type="entry name" value="DELTA(5) FATTY ACID DESATURASE C-RELATED"/>
    <property type="match status" value="1"/>
</dbReference>
<keyword evidence="3" id="KW-0408">Iron</keyword>
<feature type="transmembrane region" description="Helical" evidence="5">
    <location>
        <begin position="335"/>
        <end position="354"/>
    </location>
</feature>
<dbReference type="InterPro" id="IPR012171">
    <property type="entry name" value="Fatty_acid_desaturase"/>
</dbReference>
<dbReference type="Pfam" id="PF00487">
    <property type="entry name" value="FA_desaturase"/>
    <property type="match status" value="1"/>
</dbReference>
<keyword evidence="5" id="KW-0472">Membrane</keyword>
<dbReference type="PIRSF" id="PIRSF015921">
    <property type="entry name" value="FA_sphinglp_des"/>
    <property type="match status" value="1"/>
</dbReference>
<dbReference type="SUPFAM" id="SSF55856">
    <property type="entry name" value="Cytochrome b5-like heme/steroid binding domain"/>
    <property type="match status" value="1"/>
</dbReference>
<dbReference type="InterPro" id="IPR001199">
    <property type="entry name" value="Cyt_B5-like_heme/steroid-bd"/>
</dbReference>
<dbReference type="Proteomes" id="UP000481153">
    <property type="component" value="Unassembled WGS sequence"/>
</dbReference>
<dbReference type="GO" id="GO:0016717">
    <property type="term" value="F:oxidoreductase activity, acting on paired donors, with oxidation of a pair of donors resulting in the reduction of molecular oxygen to two molecules of water"/>
    <property type="evidence" value="ECO:0007669"/>
    <property type="project" value="TreeGrafter"/>
</dbReference>
<reference evidence="7 8" key="1">
    <citation type="submission" date="2019-07" db="EMBL/GenBank/DDBJ databases">
        <title>Genomics analysis of Aphanomyces spp. identifies a new class of oomycete effector associated with host adaptation.</title>
        <authorList>
            <person name="Gaulin E."/>
        </authorList>
    </citation>
    <scope>NUCLEOTIDE SEQUENCE [LARGE SCALE GENOMIC DNA]</scope>
    <source>
        <strain evidence="7 8">ATCC 201684</strain>
    </source>
</reference>
<name>A0A6G0XP74_9STRA</name>
<dbReference type="EMBL" id="VJMJ01000030">
    <property type="protein sequence ID" value="KAF0742131.1"/>
    <property type="molecule type" value="Genomic_DNA"/>
</dbReference>
<keyword evidence="2" id="KW-0479">Metal-binding</keyword>
<organism evidence="7 8">
    <name type="scientific">Aphanomyces euteiches</name>
    <dbReference type="NCBI Taxonomy" id="100861"/>
    <lineage>
        <taxon>Eukaryota</taxon>
        <taxon>Sar</taxon>
        <taxon>Stramenopiles</taxon>
        <taxon>Oomycota</taxon>
        <taxon>Saprolegniomycetes</taxon>
        <taxon>Saprolegniales</taxon>
        <taxon>Verrucalvaceae</taxon>
        <taxon>Aphanomyces</taxon>
    </lineage>
</organism>
<dbReference type="PROSITE" id="PS50255">
    <property type="entry name" value="CYTOCHROME_B5_2"/>
    <property type="match status" value="1"/>
</dbReference>
<dbReference type="GO" id="GO:0016020">
    <property type="term" value="C:membrane"/>
    <property type="evidence" value="ECO:0007669"/>
    <property type="project" value="TreeGrafter"/>
</dbReference>
<feature type="domain" description="Cytochrome b5 heme-binding" evidence="6">
    <location>
        <begin position="23"/>
        <end position="100"/>
    </location>
</feature>
<accession>A0A6G0XP74</accession>
<evidence type="ECO:0000256" key="5">
    <source>
        <dbReference type="SAM" id="Phobius"/>
    </source>
</evidence>
<proteinExistence type="predicted"/>
<dbReference type="AlphaFoldDB" id="A0A6G0XP74"/>
<keyword evidence="5" id="KW-0812">Transmembrane</keyword>
<sequence>MAPQSELRQRQGAAGAGASKEDKKTFTWQEVAKNNHAGSAWMIVRNKVYDVTAWVDKHPGGREMVLLHAGRECTDTFDSYHPFSDKAEQVLAKYEIGTLTGPSEFPVYKPDSGFYKECRKRVGEYFEKNKLNPQDGFAGFWRMIVVVSVAAVAYYGMHFSNIFTVQAIAAVVFGFCQALPLLHVMHDSSHAAFTKQPFIREFAGRLFMDWFAGASMVSWLNQHVVGHHIYTNVTGADPDLPVNLEGDIRRLVTRQVLLPMYRFQHIYLPPLYGLLGLKFRIQDFTDTFGTLTNGPIRVNPPSTSQWVQLILSKSFWVFYRIYLPLDVFQMPVKTFLYVFLIAELFTGWHLAFNFQVSHVSTECTYPNGNEVKTNLDDEWAVSQVKSSLDYSHGSWFTTFMAGALNYQVTHHLFPTVSQYHYPAIAPIIMQVCKEYKINYPVLPTFTAAFSAHMNHLKEMGRQGVFVSVHMG</sequence>
<dbReference type="InterPro" id="IPR036400">
    <property type="entry name" value="Cyt_B5-like_heme/steroid_sf"/>
</dbReference>
<dbReference type="GO" id="GO:0006636">
    <property type="term" value="P:unsaturated fatty acid biosynthetic process"/>
    <property type="evidence" value="ECO:0007669"/>
    <property type="project" value="UniProtKB-ARBA"/>
</dbReference>
<dbReference type="SMART" id="SM01117">
    <property type="entry name" value="Cyt-b5"/>
    <property type="match status" value="1"/>
</dbReference>
<feature type="region of interest" description="Disordered" evidence="4">
    <location>
        <begin position="1"/>
        <end position="21"/>
    </location>
</feature>
<dbReference type="FunFam" id="3.10.120.10:FF:000007">
    <property type="entry name" value="Sulfite oxidase, mitochondrial"/>
    <property type="match status" value="1"/>
</dbReference>
<keyword evidence="1" id="KW-0349">Heme</keyword>
<evidence type="ECO:0000259" key="6">
    <source>
        <dbReference type="PROSITE" id="PS50255"/>
    </source>
</evidence>
<dbReference type="CDD" id="cd03506">
    <property type="entry name" value="Delta6-FADS-like"/>
    <property type="match status" value="1"/>
</dbReference>
<evidence type="ECO:0000256" key="1">
    <source>
        <dbReference type="ARBA" id="ARBA00022617"/>
    </source>
</evidence>
<dbReference type="Gene3D" id="3.10.120.10">
    <property type="entry name" value="Cytochrome b5-like heme/steroid binding domain"/>
    <property type="match status" value="1"/>
</dbReference>
<comment type="caution">
    <text evidence="7">The sequence shown here is derived from an EMBL/GenBank/DDBJ whole genome shotgun (WGS) entry which is preliminary data.</text>
</comment>
<feature type="transmembrane region" description="Helical" evidence="5">
    <location>
        <begin position="163"/>
        <end position="182"/>
    </location>
</feature>
<dbReference type="PANTHER" id="PTHR19353">
    <property type="entry name" value="FATTY ACID DESATURASE 2"/>
    <property type="match status" value="1"/>
</dbReference>
<evidence type="ECO:0000313" key="8">
    <source>
        <dbReference type="Proteomes" id="UP000481153"/>
    </source>
</evidence>
<protein>
    <recommendedName>
        <fullName evidence="6">Cytochrome b5 heme-binding domain-containing protein</fullName>
    </recommendedName>
</protein>
<evidence type="ECO:0000313" key="7">
    <source>
        <dbReference type="EMBL" id="KAF0742131.1"/>
    </source>
</evidence>
<gene>
    <name evidence="7" type="ORF">Ae201684_002803</name>
</gene>
<dbReference type="InterPro" id="IPR005804">
    <property type="entry name" value="FA_desaturase_dom"/>
</dbReference>
<evidence type="ECO:0000256" key="2">
    <source>
        <dbReference type="ARBA" id="ARBA00022723"/>
    </source>
</evidence>